<comment type="caution">
    <text evidence="8">The sequence shown here is derived from an EMBL/GenBank/DDBJ whole genome shotgun (WGS) entry which is preliminary data.</text>
</comment>
<evidence type="ECO:0000256" key="5">
    <source>
        <dbReference type="ARBA" id="ARBA00022747"/>
    </source>
</evidence>
<dbReference type="PANTHER" id="PTHR10629">
    <property type="entry name" value="CYTOSINE-SPECIFIC METHYLTRANSFERASE"/>
    <property type="match status" value="1"/>
</dbReference>
<evidence type="ECO:0000256" key="3">
    <source>
        <dbReference type="ARBA" id="ARBA00022679"/>
    </source>
</evidence>
<dbReference type="GO" id="GO:0032259">
    <property type="term" value="P:methylation"/>
    <property type="evidence" value="ECO:0007669"/>
    <property type="project" value="UniProtKB-KW"/>
</dbReference>
<dbReference type="InterPro" id="IPR001525">
    <property type="entry name" value="C5_MeTfrase"/>
</dbReference>
<dbReference type="PANTHER" id="PTHR10629:SF52">
    <property type="entry name" value="DNA (CYTOSINE-5)-METHYLTRANSFERASE 1"/>
    <property type="match status" value="1"/>
</dbReference>
<evidence type="ECO:0000256" key="2">
    <source>
        <dbReference type="ARBA" id="ARBA00022603"/>
    </source>
</evidence>
<dbReference type="PROSITE" id="PS00095">
    <property type="entry name" value="C5_MTASE_2"/>
    <property type="match status" value="1"/>
</dbReference>
<evidence type="ECO:0000256" key="4">
    <source>
        <dbReference type="ARBA" id="ARBA00022691"/>
    </source>
</evidence>
<name>A0ABS5TI43_9ACTN</name>
<dbReference type="PROSITE" id="PS51679">
    <property type="entry name" value="SAM_MT_C5"/>
    <property type="match status" value="1"/>
</dbReference>
<dbReference type="Proteomes" id="UP001197247">
    <property type="component" value="Unassembled WGS sequence"/>
</dbReference>
<dbReference type="InterPro" id="IPR031303">
    <property type="entry name" value="C5_meth_CS"/>
</dbReference>
<dbReference type="Gene3D" id="3.40.50.150">
    <property type="entry name" value="Vaccinia Virus protein VP39"/>
    <property type="match status" value="2"/>
</dbReference>
<keyword evidence="5" id="KW-0680">Restriction system</keyword>
<dbReference type="NCBIfam" id="TIGR00675">
    <property type="entry name" value="dcm"/>
    <property type="match status" value="1"/>
</dbReference>
<dbReference type="SUPFAM" id="SSF53335">
    <property type="entry name" value="S-adenosyl-L-methionine-dependent methyltransferases"/>
    <property type="match status" value="1"/>
</dbReference>
<evidence type="ECO:0000256" key="7">
    <source>
        <dbReference type="RuleBase" id="RU000416"/>
    </source>
</evidence>
<dbReference type="InterPro" id="IPR050390">
    <property type="entry name" value="C5-Methyltransferase"/>
</dbReference>
<keyword evidence="2 6" id="KW-0489">Methyltransferase</keyword>
<evidence type="ECO:0000313" key="9">
    <source>
        <dbReference type="Proteomes" id="UP001197247"/>
    </source>
</evidence>
<sequence>MDLEVVEICAGAGGQSLGLHLAGFEHKLAVEIDENAAHSLDYNLKRLGMESRVEVGDVADRTVWDPAAKELHEIALLAGGVPCPPFSRAGKQLGSADERDLFAWAVNAASEMQPQAVLLENVKGLGDARFGGYRQAVVDEFHNHGYRAEWQLLEAQGFDVPQLRPRMVLVALKEEYVDYFEWPEPKTTTHTVASVLDSDMEGLPQAALEQFREKAQKIAPTIVGGSKKHGGADLGPTRAKRAWHEMFVDAHGLADAAPTADWVPKEPGRGPKLTVDMVKKLQGWYGPQYEDWEILGRKTSRYRQIGNAFPPPVAEAVGKAIARALRKEASAKKAPGPRTMHDEVYRLLRDTGEWLTPGKLSHLLGETLDQEEIVQRIELLKRDFFVEERGNARSTSYKLGEWKAFRGQEDHDRHAAFAERKGRNRIS</sequence>
<keyword evidence="4 6" id="KW-0949">S-adenosyl-L-methionine</keyword>
<organism evidence="8 9">
    <name type="scientific">Kineosporia corallincola</name>
    <dbReference type="NCBI Taxonomy" id="2835133"/>
    <lineage>
        <taxon>Bacteria</taxon>
        <taxon>Bacillati</taxon>
        <taxon>Actinomycetota</taxon>
        <taxon>Actinomycetes</taxon>
        <taxon>Kineosporiales</taxon>
        <taxon>Kineosporiaceae</taxon>
        <taxon>Kineosporia</taxon>
    </lineage>
</organism>
<comment type="similarity">
    <text evidence="6 7">Belongs to the class I-like SAM-binding methyltransferase superfamily. C5-methyltransferase family.</text>
</comment>
<dbReference type="PRINTS" id="PR00105">
    <property type="entry name" value="C5METTRFRASE"/>
</dbReference>
<reference evidence="8 9" key="1">
    <citation type="submission" date="2021-05" db="EMBL/GenBank/DDBJ databases">
        <title>Kineosporia and Streptomyces sp. nov. two new marine actinobacteria isolated from Coral.</title>
        <authorList>
            <person name="Buangrab K."/>
            <person name="Sutthacheep M."/>
            <person name="Yeemin T."/>
            <person name="Harunari E."/>
            <person name="Igarashi Y."/>
            <person name="Kanchanasin P."/>
            <person name="Tanasupawat S."/>
            <person name="Phongsopitanun W."/>
        </authorList>
    </citation>
    <scope>NUCLEOTIDE SEQUENCE [LARGE SCALE GENOMIC DNA]</scope>
    <source>
        <strain evidence="8 9">J2-2</strain>
    </source>
</reference>
<dbReference type="RefSeq" id="WP_214157069.1">
    <property type="nucleotide sequence ID" value="NZ_JAHBAY010000007.1"/>
</dbReference>
<dbReference type="EMBL" id="JAHBAY010000007">
    <property type="protein sequence ID" value="MBT0770767.1"/>
    <property type="molecule type" value="Genomic_DNA"/>
</dbReference>
<protein>
    <recommendedName>
        <fullName evidence="1">DNA (cytosine-5-)-methyltransferase</fullName>
        <ecNumber evidence="1">2.1.1.37</ecNumber>
    </recommendedName>
</protein>
<proteinExistence type="inferred from homology"/>
<dbReference type="GO" id="GO:0003886">
    <property type="term" value="F:DNA (cytosine-5-)-methyltransferase activity"/>
    <property type="evidence" value="ECO:0007669"/>
    <property type="project" value="UniProtKB-EC"/>
</dbReference>
<keyword evidence="9" id="KW-1185">Reference proteome</keyword>
<dbReference type="Pfam" id="PF00145">
    <property type="entry name" value="DNA_methylase"/>
    <property type="match status" value="1"/>
</dbReference>
<evidence type="ECO:0000256" key="1">
    <source>
        <dbReference type="ARBA" id="ARBA00011975"/>
    </source>
</evidence>
<evidence type="ECO:0000256" key="6">
    <source>
        <dbReference type="PROSITE-ProRule" id="PRU01016"/>
    </source>
</evidence>
<keyword evidence="3 6" id="KW-0808">Transferase</keyword>
<evidence type="ECO:0000313" key="8">
    <source>
        <dbReference type="EMBL" id="MBT0770767.1"/>
    </source>
</evidence>
<feature type="active site" evidence="6">
    <location>
        <position position="83"/>
    </location>
</feature>
<dbReference type="InterPro" id="IPR029063">
    <property type="entry name" value="SAM-dependent_MTases_sf"/>
</dbReference>
<dbReference type="EC" id="2.1.1.37" evidence="1"/>
<accession>A0ABS5TI43</accession>
<gene>
    <name evidence="8" type="primary">dcm</name>
    <name evidence="8" type="ORF">KIH74_17625</name>
</gene>